<accession>A0A8H5CJC6</accession>
<feature type="region of interest" description="Disordered" evidence="1">
    <location>
        <begin position="78"/>
        <end position="109"/>
    </location>
</feature>
<name>A0A8H5CJC6_9AGAR</name>
<evidence type="ECO:0000256" key="1">
    <source>
        <dbReference type="SAM" id="MobiDB-lite"/>
    </source>
</evidence>
<keyword evidence="3" id="KW-1185">Reference proteome</keyword>
<dbReference type="AlphaFoldDB" id="A0A8H5CJC6"/>
<protein>
    <submittedName>
        <fullName evidence="2">Uncharacterized protein</fullName>
    </submittedName>
</protein>
<proteinExistence type="predicted"/>
<dbReference type="Proteomes" id="UP000518752">
    <property type="component" value="Unassembled WGS sequence"/>
</dbReference>
<feature type="compositionally biased region" description="Polar residues" evidence="1">
    <location>
        <begin position="91"/>
        <end position="109"/>
    </location>
</feature>
<gene>
    <name evidence="2" type="ORF">D9757_014906</name>
</gene>
<organism evidence="2 3">
    <name type="scientific">Collybiopsis confluens</name>
    <dbReference type="NCBI Taxonomy" id="2823264"/>
    <lineage>
        <taxon>Eukaryota</taxon>
        <taxon>Fungi</taxon>
        <taxon>Dikarya</taxon>
        <taxon>Basidiomycota</taxon>
        <taxon>Agaricomycotina</taxon>
        <taxon>Agaricomycetes</taxon>
        <taxon>Agaricomycetidae</taxon>
        <taxon>Agaricales</taxon>
        <taxon>Marasmiineae</taxon>
        <taxon>Omphalotaceae</taxon>
        <taxon>Collybiopsis</taxon>
    </lineage>
</organism>
<evidence type="ECO:0000313" key="3">
    <source>
        <dbReference type="Proteomes" id="UP000518752"/>
    </source>
</evidence>
<reference evidence="2 3" key="1">
    <citation type="journal article" date="2020" name="ISME J.">
        <title>Uncovering the hidden diversity of litter-decomposition mechanisms in mushroom-forming fungi.</title>
        <authorList>
            <person name="Floudas D."/>
            <person name="Bentzer J."/>
            <person name="Ahren D."/>
            <person name="Johansson T."/>
            <person name="Persson P."/>
            <person name="Tunlid A."/>
        </authorList>
    </citation>
    <scope>NUCLEOTIDE SEQUENCE [LARGE SCALE GENOMIC DNA]</scope>
    <source>
        <strain evidence="2 3">CBS 406.79</strain>
    </source>
</reference>
<dbReference type="EMBL" id="JAACJN010000488">
    <property type="protein sequence ID" value="KAF5342799.1"/>
    <property type="molecule type" value="Genomic_DNA"/>
</dbReference>
<evidence type="ECO:0000313" key="2">
    <source>
        <dbReference type="EMBL" id="KAF5342799.1"/>
    </source>
</evidence>
<comment type="caution">
    <text evidence="2">The sequence shown here is derived from an EMBL/GenBank/DDBJ whole genome shotgun (WGS) entry which is preliminary data.</text>
</comment>
<sequence>MMMVRVDLENSIEKISKRGSLSGSFSDLETQPLSPVVLETRNLDVLPRPFSLALKQPPADRVREGGSLITNLIFASNPLPRKYRPSPAVTPASNPIPSKYQNSEYQNPH</sequence>